<dbReference type="EMBL" id="CP060789">
    <property type="protein sequence ID" value="QNP56790.1"/>
    <property type="molecule type" value="Genomic_DNA"/>
</dbReference>
<accession>A0A7H0H8C4</accession>
<dbReference type="SUPFAM" id="SSF53335">
    <property type="entry name" value="S-adenosyl-L-methionine-dependent methyltransferases"/>
    <property type="match status" value="1"/>
</dbReference>
<dbReference type="GO" id="GO:0008168">
    <property type="term" value="F:methyltransferase activity"/>
    <property type="evidence" value="ECO:0007669"/>
    <property type="project" value="UniProtKB-KW"/>
</dbReference>
<dbReference type="PANTHER" id="PTHR42912">
    <property type="entry name" value="METHYLTRANSFERASE"/>
    <property type="match status" value="1"/>
</dbReference>
<evidence type="ECO:0000313" key="2">
    <source>
        <dbReference type="EMBL" id="QNP56790.1"/>
    </source>
</evidence>
<keyword evidence="3" id="KW-1185">Reference proteome</keyword>
<dbReference type="CDD" id="cd02440">
    <property type="entry name" value="AdoMet_MTases"/>
    <property type="match status" value="1"/>
</dbReference>
<dbReference type="InterPro" id="IPR029063">
    <property type="entry name" value="SAM-dependent_MTases_sf"/>
</dbReference>
<dbReference type="GO" id="GO:0032259">
    <property type="term" value="P:methylation"/>
    <property type="evidence" value="ECO:0007669"/>
    <property type="project" value="UniProtKB-KW"/>
</dbReference>
<dbReference type="KEGG" id="tdf:H9L22_05350"/>
<keyword evidence="2" id="KW-0489">Methyltransferase</keyword>
<evidence type="ECO:0000259" key="1">
    <source>
        <dbReference type="Pfam" id="PF13649"/>
    </source>
</evidence>
<dbReference type="InterPro" id="IPR050508">
    <property type="entry name" value="Methyltransf_Superfamily"/>
</dbReference>
<dbReference type="RefSeq" id="WP_187721889.1">
    <property type="nucleotide sequence ID" value="NZ_BAABBL010000002.1"/>
</dbReference>
<dbReference type="AlphaFoldDB" id="A0A7H0H8C4"/>
<feature type="domain" description="Methyltransferase" evidence="1">
    <location>
        <begin position="49"/>
        <end position="143"/>
    </location>
</feature>
<dbReference type="InterPro" id="IPR041698">
    <property type="entry name" value="Methyltransf_25"/>
</dbReference>
<keyword evidence="2" id="KW-0808">Transferase</keyword>
<evidence type="ECO:0000313" key="3">
    <source>
        <dbReference type="Proteomes" id="UP000516117"/>
    </source>
</evidence>
<gene>
    <name evidence="2" type="ORF">H9L22_05350</name>
</gene>
<dbReference type="Pfam" id="PF13649">
    <property type="entry name" value="Methyltransf_25"/>
    <property type="match status" value="1"/>
</dbReference>
<name>A0A7H0H8C4_9ACTN</name>
<dbReference type="Gene3D" id="3.40.50.150">
    <property type="entry name" value="Vaccinia Virus protein VP39"/>
    <property type="match status" value="1"/>
</dbReference>
<dbReference type="PANTHER" id="PTHR42912:SF80">
    <property type="entry name" value="METHYLTRANSFERASE DOMAIN-CONTAINING PROTEIN"/>
    <property type="match status" value="1"/>
</dbReference>
<dbReference type="Proteomes" id="UP000516117">
    <property type="component" value="Chromosome"/>
</dbReference>
<protein>
    <submittedName>
        <fullName evidence="2">Methyltransferase domain-containing protein</fullName>
    </submittedName>
</protein>
<reference evidence="2 3" key="1">
    <citation type="submission" date="2020-08" db="EMBL/GenBank/DDBJ databases">
        <title>Genome sequence of Tessaracoccus defluvii JCM 17540T.</title>
        <authorList>
            <person name="Hyun D.-W."/>
            <person name="Bae J.-W."/>
        </authorList>
    </citation>
    <scope>NUCLEOTIDE SEQUENCE [LARGE SCALE GENOMIC DNA]</scope>
    <source>
        <strain evidence="2 3">JCM 17540</strain>
    </source>
</reference>
<organism evidence="2 3">
    <name type="scientific">Tessaracoccus defluvii</name>
    <dbReference type="NCBI Taxonomy" id="1285901"/>
    <lineage>
        <taxon>Bacteria</taxon>
        <taxon>Bacillati</taxon>
        <taxon>Actinomycetota</taxon>
        <taxon>Actinomycetes</taxon>
        <taxon>Propionibacteriales</taxon>
        <taxon>Propionibacteriaceae</taxon>
        <taxon>Tessaracoccus</taxon>
    </lineage>
</organism>
<proteinExistence type="predicted"/>
<sequence length="221" mass="23755">MSHQHEHRVSDADPKEFWEERYGSAQVWSGRVNAALADVAATLPVGDALDLGCGEGGDVIWLAEHGWAAVGVDISATAVGRARAAAEARGLGEDRASFRDADLTRLDSSDRFDLVTASFLQSPVALARRDILRAAAELIRPGGHLLLTTHAAPPPWADATNRAAFHHFTPEQEVADLDLPAEEWETVIAEIRARSAVGPDGTPAELDDCVVLLRRRESAQA</sequence>